<dbReference type="InterPro" id="IPR033116">
    <property type="entry name" value="TRYPSIN_SER"/>
</dbReference>
<dbReference type="InterPro" id="IPR043504">
    <property type="entry name" value="Peptidase_S1_PA_chymotrypsin"/>
</dbReference>
<proteinExistence type="predicted"/>
<keyword evidence="2" id="KW-0720">Serine protease</keyword>
<dbReference type="PROSITE" id="PS00135">
    <property type="entry name" value="TRYPSIN_SER"/>
    <property type="match status" value="1"/>
</dbReference>
<comment type="caution">
    <text evidence="5">The sequence shown here is derived from an EMBL/GenBank/DDBJ whole genome shotgun (WGS) entry which is preliminary data.</text>
</comment>
<dbReference type="PROSITE" id="PS00134">
    <property type="entry name" value="TRYPSIN_HIS"/>
    <property type="match status" value="1"/>
</dbReference>
<evidence type="ECO:0000256" key="3">
    <source>
        <dbReference type="SAM" id="SignalP"/>
    </source>
</evidence>
<dbReference type="RefSeq" id="WP_333760996.1">
    <property type="nucleotide sequence ID" value="NZ_JBEPAZ010000005.1"/>
</dbReference>
<dbReference type="Gene3D" id="2.40.10.10">
    <property type="entry name" value="Trypsin-like serine proteases"/>
    <property type="match status" value="1"/>
</dbReference>
<evidence type="ECO:0000313" key="6">
    <source>
        <dbReference type="Proteomes" id="UP001470023"/>
    </source>
</evidence>
<dbReference type="CDD" id="cd00190">
    <property type="entry name" value="Tryp_SPc"/>
    <property type="match status" value="1"/>
</dbReference>
<dbReference type="InterPro" id="IPR018114">
    <property type="entry name" value="TRYPSIN_HIS"/>
</dbReference>
<dbReference type="PANTHER" id="PTHR24252">
    <property type="entry name" value="ACROSIN-RELATED"/>
    <property type="match status" value="1"/>
</dbReference>
<dbReference type="PRINTS" id="PR00722">
    <property type="entry name" value="CHYMOTRYPSIN"/>
</dbReference>
<keyword evidence="6" id="KW-1185">Reference proteome</keyword>
<reference evidence="5 6" key="1">
    <citation type="submission" date="2024-06" db="EMBL/GenBank/DDBJ databases">
        <title>The Natural Products Discovery Center: Release of the First 8490 Sequenced Strains for Exploring Actinobacteria Biosynthetic Diversity.</title>
        <authorList>
            <person name="Kalkreuter E."/>
            <person name="Kautsar S.A."/>
            <person name="Yang D."/>
            <person name="Bader C.D."/>
            <person name="Teijaro C.N."/>
            <person name="Fluegel L."/>
            <person name="Davis C.M."/>
            <person name="Simpson J.R."/>
            <person name="Lauterbach L."/>
            <person name="Steele A.D."/>
            <person name="Gui C."/>
            <person name="Meng S."/>
            <person name="Li G."/>
            <person name="Viehrig K."/>
            <person name="Ye F."/>
            <person name="Su P."/>
            <person name="Kiefer A.F."/>
            <person name="Nichols A."/>
            <person name="Cepeda A.J."/>
            <person name="Yan W."/>
            <person name="Fan B."/>
            <person name="Jiang Y."/>
            <person name="Adhikari A."/>
            <person name="Zheng C.-J."/>
            <person name="Schuster L."/>
            <person name="Cowan T.M."/>
            <person name="Smanski M.J."/>
            <person name="Chevrette M.G."/>
            <person name="De Carvalho L.P.S."/>
            <person name="Shen B."/>
        </authorList>
    </citation>
    <scope>NUCLEOTIDE SEQUENCE [LARGE SCALE GENOMIC DNA]</scope>
    <source>
        <strain evidence="5 6">NPDC001166</strain>
    </source>
</reference>
<keyword evidence="3" id="KW-0732">Signal</keyword>
<keyword evidence="1" id="KW-1015">Disulfide bond</keyword>
<dbReference type="PANTHER" id="PTHR24252:SF7">
    <property type="entry name" value="HYALIN"/>
    <property type="match status" value="1"/>
</dbReference>
<dbReference type="Proteomes" id="UP001470023">
    <property type="component" value="Unassembled WGS sequence"/>
</dbReference>
<keyword evidence="2" id="KW-0378">Hydrolase</keyword>
<gene>
    <name evidence="5" type="ORF">ABT272_09010</name>
</gene>
<dbReference type="GO" id="GO:0008233">
    <property type="term" value="F:peptidase activity"/>
    <property type="evidence" value="ECO:0007669"/>
    <property type="project" value="UniProtKB-KW"/>
</dbReference>
<keyword evidence="2 5" id="KW-0645">Protease</keyword>
<accession>A0ABV1U2C9</accession>
<dbReference type="GO" id="GO:0006508">
    <property type="term" value="P:proteolysis"/>
    <property type="evidence" value="ECO:0007669"/>
    <property type="project" value="UniProtKB-KW"/>
</dbReference>
<sequence length="297" mass="31230">MQLSTAHRTTTRRIASAAVAAGAVVGLLGTFTAAADAATGAHPTRPNHPIIGGTEKPVGSYPFMAALLTKGRGNPHDRQFCGGSLLAPDIVMTAAHCVIGAQPKQLETVVGRTVLSKKNQGHLRNVTDVVVHPRYARGQEAYDIAFLMLDKPVTGTAPVNLPTAGTDALIRPGAKATVIGWGNTDTEVTHYPDRIRAVEVPIVSHIECKASYPDYDKKVNVCAGVEGKDSCQGDSGGPMFRKLPGRRGVYQTGIVSYGDGCAAQGAPGVYTYTGSAKLWDTLSESAKGKKLKQLLGR</sequence>
<evidence type="ECO:0000259" key="4">
    <source>
        <dbReference type="PROSITE" id="PS50240"/>
    </source>
</evidence>
<name>A0ABV1U2C9_9ACTN</name>
<feature type="chain" id="PRO_5046868435" evidence="3">
    <location>
        <begin position="38"/>
        <end position="297"/>
    </location>
</feature>
<organism evidence="5 6">
    <name type="scientific">Streptomyces sp. 900105245</name>
    <dbReference type="NCBI Taxonomy" id="3154379"/>
    <lineage>
        <taxon>Bacteria</taxon>
        <taxon>Bacillati</taxon>
        <taxon>Actinomycetota</taxon>
        <taxon>Actinomycetes</taxon>
        <taxon>Kitasatosporales</taxon>
        <taxon>Streptomycetaceae</taxon>
        <taxon>Streptomyces</taxon>
    </lineage>
</organism>
<dbReference type="SUPFAM" id="SSF50494">
    <property type="entry name" value="Trypsin-like serine proteases"/>
    <property type="match status" value="1"/>
</dbReference>
<dbReference type="Pfam" id="PF00089">
    <property type="entry name" value="Trypsin"/>
    <property type="match status" value="1"/>
</dbReference>
<feature type="signal peptide" evidence="3">
    <location>
        <begin position="1"/>
        <end position="37"/>
    </location>
</feature>
<dbReference type="InterPro" id="IPR001254">
    <property type="entry name" value="Trypsin_dom"/>
</dbReference>
<dbReference type="InterPro" id="IPR009003">
    <property type="entry name" value="Peptidase_S1_PA"/>
</dbReference>
<dbReference type="SMART" id="SM00020">
    <property type="entry name" value="Tryp_SPc"/>
    <property type="match status" value="1"/>
</dbReference>
<evidence type="ECO:0000313" key="5">
    <source>
        <dbReference type="EMBL" id="MER6427874.1"/>
    </source>
</evidence>
<evidence type="ECO:0000256" key="1">
    <source>
        <dbReference type="ARBA" id="ARBA00023157"/>
    </source>
</evidence>
<feature type="domain" description="Peptidase S1" evidence="4">
    <location>
        <begin position="50"/>
        <end position="279"/>
    </location>
</feature>
<dbReference type="PROSITE" id="PS50240">
    <property type="entry name" value="TRYPSIN_DOM"/>
    <property type="match status" value="1"/>
</dbReference>
<protein>
    <submittedName>
        <fullName evidence="5">Serine protease</fullName>
    </submittedName>
</protein>
<dbReference type="InterPro" id="IPR001314">
    <property type="entry name" value="Peptidase_S1A"/>
</dbReference>
<evidence type="ECO:0000256" key="2">
    <source>
        <dbReference type="RuleBase" id="RU363034"/>
    </source>
</evidence>
<dbReference type="EMBL" id="JBEPAZ010000005">
    <property type="protein sequence ID" value="MER6427874.1"/>
    <property type="molecule type" value="Genomic_DNA"/>
</dbReference>